<gene>
    <name evidence="2" type="ORF">MB824_03445</name>
    <name evidence="3" type="ORF">MB824_03465</name>
</gene>
<feature type="domain" description="Zona occludens toxin N-terminal" evidence="1">
    <location>
        <begin position="1"/>
        <end position="111"/>
    </location>
</feature>
<keyword evidence="4" id="KW-1185">Reference proteome</keyword>
<name>A0ABS9NL88_9NEIS</name>
<evidence type="ECO:0000313" key="4">
    <source>
        <dbReference type="Proteomes" id="UP001298424"/>
    </source>
</evidence>
<reference evidence="2 4" key="1">
    <citation type="submission" date="2022-02" db="EMBL/GenBank/DDBJ databases">
        <title>Genome sequence data of Kingella unionensis sp. nov. strain CICC 24913 (CCUG 75125).</title>
        <authorList>
            <person name="Xiao M."/>
        </authorList>
    </citation>
    <scope>NUCLEOTIDE SEQUENCE [LARGE SCALE GENOMIC DNA]</scope>
    <source>
        <strain evidence="2 4">CICC 24913</strain>
    </source>
</reference>
<evidence type="ECO:0000259" key="1">
    <source>
        <dbReference type="Pfam" id="PF05707"/>
    </source>
</evidence>
<proteinExistence type="predicted"/>
<dbReference type="Gene3D" id="3.40.50.300">
    <property type="entry name" value="P-loop containing nucleotide triphosphate hydrolases"/>
    <property type="match status" value="1"/>
</dbReference>
<evidence type="ECO:0000313" key="3">
    <source>
        <dbReference type="EMBL" id="MCG6503555.1"/>
    </source>
</evidence>
<dbReference type="Proteomes" id="UP001298424">
    <property type="component" value="Unassembled WGS sequence"/>
</dbReference>
<dbReference type="InterPro" id="IPR027417">
    <property type="entry name" value="P-loop_NTPase"/>
</dbReference>
<dbReference type="SUPFAM" id="SSF52540">
    <property type="entry name" value="P-loop containing nucleoside triphosphate hydrolases"/>
    <property type="match status" value="1"/>
</dbReference>
<protein>
    <submittedName>
        <fullName evidence="2">Zonular occludens toxin domain-containing protein</fullName>
    </submittedName>
</protein>
<sequence length="112" mass="12713">MISLITGLPGSGKTNLLVHELMTRDDLKNRPLFVDGIPELKIPTMEIPEGEDMTTWHKWAPTGAILVIDEAQRIFRPRPAGAKVPDYIQELETHRHKGIDIFVITQHPRLID</sequence>
<dbReference type="RefSeq" id="WP_238745997.1">
    <property type="nucleotide sequence ID" value="NZ_JAKOOW010000012.1"/>
</dbReference>
<accession>A0ABS9NL88</accession>
<feature type="non-terminal residue" evidence="2">
    <location>
        <position position="112"/>
    </location>
</feature>
<dbReference type="EMBL" id="JAKOOW010000013">
    <property type="protein sequence ID" value="MCG6503555.1"/>
    <property type="molecule type" value="Genomic_DNA"/>
</dbReference>
<dbReference type="Pfam" id="PF05707">
    <property type="entry name" value="Zot"/>
    <property type="match status" value="1"/>
</dbReference>
<organism evidence="2 4">
    <name type="scientific">Kingella pumchi</name>
    <dbReference type="NCBI Taxonomy" id="2779506"/>
    <lineage>
        <taxon>Bacteria</taxon>
        <taxon>Pseudomonadati</taxon>
        <taxon>Pseudomonadota</taxon>
        <taxon>Betaproteobacteria</taxon>
        <taxon>Neisseriales</taxon>
        <taxon>Neisseriaceae</taxon>
        <taxon>Kingella</taxon>
    </lineage>
</organism>
<dbReference type="EMBL" id="JAKOOW010000012">
    <property type="protein sequence ID" value="MCG6503551.1"/>
    <property type="molecule type" value="Genomic_DNA"/>
</dbReference>
<evidence type="ECO:0000313" key="2">
    <source>
        <dbReference type="EMBL" id="MCG6503551.1"/>
    </source>
</evidence>
<dbReference type="InterPro" id="IPR008900">
    <property type="entry name" value="Zot_N"/>
</dbReference>
<comment type="caution">
    <text evidence="2">The sequence shown here is derived from an EMBL/GenBank/DDBJ whole genome shotgun (WGS) entry which is preliminary data.</text>
</comment>